<feature type="domain" description="Xylose isomerase-like TIM barrel" evidence="1">
    <location>
        <begin position="27"/>
        <end position="287"/>
    </location>
</feature>
<dbReference type="PANTHER" id="PTHR12110">
    <property type="entry name" value="HYDROXYPYRUVATE ISOMERASE"/>
    <property type="match status" value="1"/>
</dbReference>
<reference evidence="2" key="1">
    <citation type="submission" date="2024-05" db="EMBL/GenBank/DDBJ databases">
        <title>Isolation and characterization of Sporomusa carbonis sp. nov., a carboxydotrophic hydrogenogen in the genus of Sporomusa isolated from a charcoal burning pile.</title>
        <authorList>
            <person name="Boeer T."/>
            <person name="Rosenbaum F."/>
            <person name="Eysell L."/>
            <person name="Mueller V."/>
            <person name="Daniel R."/>
            <person name="Poehlein A."/>
        </authorList>
    </citation>
    <scope>NUCLEOTIDE SEQUENCE [LARGE SCALE GENOMIC DNA]</scope>
    <source>
        <strain evidence="2">DSM 10669</strain>
    </source>
</reference>
<protein>
    <recommendedName>
        <fullName evidence="1">Xylose isomerase-like TIM barrel domain-containing protein</fullName>
    </recommendedName>
</protein>
<name>A0ABZ3ISF9_9FIRM</name>
<dbReference type="EMBL" id="CP155573">
    <property type="protein sequence ID" value="XFO68358.1"/>
    <property type="molecule type" value="Genomic_DNA"/>
</dbReference>
<dbReference type="RefSeq" id="WP_169717704.1">
    <property type="nucleotide sequence ID" value="NZ_CP155573.1"/>
</dbReference>
<dbReference type="Gene3D" id="3.20.20.150">
    <property type="entry name" value="Divalent-metal-dependent TIM barrel enzymes"/>
    <property type="match status" value="1"/>
</dbReference>
<sequence length="311" mass="35156">MNIKGIAINADASVIDGSLAVLKRELDYYQEQGFSYVELSPHGVGAIYGGKLNRARVTEVKAVLARYPFRYTVHGLNPLNLMAADPINRLGFIASLEFTAAINAEIMVYHAGRYIPEEDFLLATRHNPTSQERAIMWQQECAQLREMGQLAGQFGITIAVENARPYTNISDYCYAESLEALAKMVREVNHIQIRVTLDTGHAYLAACHYGYDLLQSVTQLAPYVRHIHLHDNFGRASTSWERKQYELASMGRGDMHMPIGWGDVPAREIISRLPNYQGVITVELRPRYREQYRRAMLTTQALVKSSDRCVS</sequence>
<dbReference type="InterPro" id="IPR013022">
    <property type="entry name" value="Xyl_isomerase-like_TIM-brl"/>
</dbReference>
<dbReference type="InterPro" id="IPR050312">
    <property type="entry name" value="IolE/XylAMocC-like"/>
</dbReference>
<accession>A0ABZ3ISF9</accession>
<keyword evidence="3" id="KW-1185">Reference proteome</keyword>
<dbReference type="SUPFAM" id="SSF51658">
    <property type="entry name" value="Xylose isomerase-like"/>
    <property type="match status" value="1"/>
</dbReference>
<evidence type="ECO:0000313" key="3">
    <source>
        <dbReference type="Proteomes" id="UP000216752"/>
    </source>
</evidence>
<dbReference type="PANTHER" id="PTHR12110:SF53">
    <property type="entry name" value="BLR5974 PROTEIN"/>
    <property type="match status" value="1"/>
</dbReference>
<dbReference type="InterPro" id="IPR036237">
    <property type="entry name" value="Xyl_isomerase-like_sf"/>
</dbReference>
<proteinExistence type="predicted"/>
<evidence type="ECO:0000313" key="2">
    <source>
        <dbReference type="EMBL" id="XFO68358.1"/>
    </source>
</evidence>
<dbReference type="Pfam" id="PF01261">
    <property type="entry name" value="AP_endonuc_2"/>
    <property type="match status" value="1"/>
</dbReference>
<evidence type="ECO:0000259" key="1">
    <source>
        <dbReference type="Pfam" id="PF01261"/>
    </source>
</evidence>
<organism evidence="2 3">
    <name type="scientific">Sporomusa silvacetica DSM 10669</name>
    <dbReference type="NCBI Taxonomy" id="1123289"/>
    <lineage>
        <taxon>Bacteria</taxon>
        <taxon>Bacillati</taxon>
        <taxon>Bacillota</taxon>
        <taxon>Negativicutes</taxon>
        <taxon>Selenomonadales</taxon>
        <taxon>Sporomusaceae</taxon>
        <taxon>Sporomusa</taxon>
    </lineage>
</organism>
<dbReference type="Proteomes" id="UP000216752">
    <property type="component" value="Chromosome"/>
</dbReference>
<gene>
    <name evidence="2" type="ORF">SPSIL_045810</name>
</gene>